<dbReference type="AlphaFoldDB" id="A0A845L9N2"/>
<evidence type="ECO:0000256" key="1">
    <source>
        <dbReference type="SAM" id="Phobius"/>
    </source>
</evidence>
<feature type="transmembrane region" description="Helical" evidence="1">
    <location>
        <begin position="33"/>
        <end position="50"/>
    </location>
</feature>
<comment type="caution">
    <text evidence="2">The sequence shown here is derived from an EMBL/GenBank/DDBJ whole genome shotgun (WGS) entry which is preliminary data.</text>
</comment>
<keyword evidence="1" id="KW-0812">Transmembrane</keyword>
<dbReference type="OrthoDB" id="9788195at2"/>
<dbReference type="Proteomes" id="UP000471031">
    <property type="component" value="Unassembled WGS sequence"/>
</dbReference>
<dbReference type="PANTHER" id="PTHR36833">
    <property type="entry name" value="SLR0610 PROTEIN-RELATED"/>
    <property type="match status" value="1"/>
</dbReference>
<dbReference type="InterPro" id="IPR010390">
    <property type="entry name" value="ABC-2_transporter-like"/>
</dbReference>
<dbReference type="EMBL" id="WXEX01000005">
    <property type="protein sequence ID" value="MZP42918.1"/>
    <property type="molecule type" value="Genomic_DNA"/>
</dbReference>
<evidence type="ECO:0000313" key="3">
    <source>
        <dbReference type="Proteomes" id="UP000471031"/>
    </source>
</evidence>
<keyword evidence="3" id="KW-1185">Reference proteome</keyword>
<feature type="transmembrane region" description="Helical" evidence="1">
    <location>
        <begin position="200"/>
        <end position="222"/>
    </location>
</feature>
<organism evidence="2 3">
    <name type="scientific">Heliomicrobium gestii</name>
    <name type="common">Heliobacterium gestii</name>
    <dbReference type="NCBI Taxonomy" id="2699"/>
    <lineage>
        <taxon>Bacteria</taxon>
        <taxon>Bacillati</taxon>
        <taxon>Bacillota</taxon>
        <taxon>Clostridia</taxon>
        <taxon>Eubacteriales</taxon>
        <taxon>Heliobacteriaceae</taxon>
        <taxon>Heliomicrobium</taxon>
    </lineage>
</organism>
<feature type="transmembrane region" description="Helical" evidence="1">
    <location>
        <begin position="228"/>
        <end position="250"/>
    </location>
</feature>
<keyword evidence="1" id="KW-0472">Membrane</keyword>
<sequence>MRYGPVIAAYLGQYVKTKLAYRADFLVESFADLLYQGVSLAFILIVFSQVPDLDGWNREEVIGIVGYFMVAFALFNCLFTGSWYIRDQYIIEGKLDGVMTRPVNPLLQIYLEKIELEPLSGAALGLGLLAYARHSLGIELLWWEPVAFVCLLAGSVLIYGGVFTALAATGFWAEGRSGVSPLVYNLTGYGRYPVTIYKGVVRWLLTWLLPFAFVGFYPGALFLHRFELAHYAGLTPVIGGIVFAAGYWLWGRGLLRYRGAGS</sequence>
<dbReference type="RefSeq" id="WP_161261486.1">
    <property type="nucleotide sequence ID" value="NZ_JAFBDC010000004.1"/>
</dbReference>
<keyword evidence="1" id="KW-1133">Transmembrane helix</keyword>
<feature type="transmembrane region" description="Helical" evidence="1">
    <location>
        <begin position="62"/>
        <end position="85"/>
    </location>
</feature>
<reference evidence="2 3" key="1">
    <citation type="submission" date="2020-01" db="EMBL/GenBank/DDBJ databases">
        <title>Whole genome sequence of Heliobacterium gestii DSM 11169.</title>
        <authorList>
            <person name="Kyndt J.A."/>
            <person name="Meyer T.E."/>
        </authorList>
    </citation>
    <scope>NUCLEOTIDE SEQUENCE [LARGE SCALE GENOMIC DNA]</scope>
    <source>
        <strain evidence="2 3">DSM 11169</strain>
    </source>
</reference>
<protein>
    <submittedName>
        <fullName evidence="2">ABC transporter permease</fullName>
    </submittedName>
</protein>
<name>A0A845L9N2_HELGE</name>
<dbReference type="Pfam" id="PF06182">
    <property type="entry name" value="ABC2_membrane_6"/>
    <property type="match status" value="1"/>
</dbReference>
<accession>A0A845L9N2</accession>
<proteinExistence type="predicted"/>
<dbReference type="PANTHER" id="PTHR36833:SF1">
    <property type="entry name" value="INTEGRAL MEMBRANE TRANSPORT PROTEIN"/>
    <property type="match status" value="1"/>
</dbReference>
<gene>
    <name evidence="2" type="ORF">GTO89_07695</name>
</gene>
<feature type="transmembrane region" description="Helical" evidence="1">
    <location>
        <begin position="146"/>
        <end position="172"/>
    </location>
</feature>
<evidence type="ECO:0000313" key="2">
    <source>
        <dbReference type="EMBL" id="MZP42918.1"/>
    </source>
</evidence>